<dbReference type="Proteomes" id="UP000188184">
    <property type="component" value="Chromosome"/>
</dbReference>
<evidence type="ECO:0000313" key="2">
    <source>
        <dbReference type="Proteomes" id="UP000188184"/>
    </source>
</evidence>
<sequence>MTSSDEPKPDYLEPPDLLVMIDGERLQPARGTYSWSADMGNGMVEAIVTESFAPPELVEGHTPREVAPDTEIELNFETPPVNYEIRIWNEDGMIKNIAEQFRLSEQRGKVIYEVVARWEEGEVHYAFTVNVIQ</sequence>
<gene>
    <name evidence="1" type="ORF">B0X71_10575</name>
</gene>
<dbReference type="AlphaFoldDB" id="A0A1Q2KZC0"/>
<dbReference type="KEGG" id="pmar:B0X71_10575"/>
<dbReference type="OrthoDB" id="1797983at2"/>
<name>A0A1Q2KZC0_9BACL</name>
<evidence type="ECO:0000313" key="1">
    <source>
        <dbReference type="EMBL" id="AQQ53474.1"/>
    </source>
</evidence>
<accession>A0A1Q2KZC0</accession>
<dbReference type="RefSeq" id="WP_077589372.1">
    <property type="nucleotide sequence ID" value="NZ_CP019640.1"/>
</dbReference>
<protein>
    <submittedName>
        <fullName evidence="1">Uncharacterized protein</fullName>
    </submittedName>
</protein>
<organism evidence="1 2">
    <name type="scientific">Planococcus lenghuensis</name>
    <dbReference type="NCBI Taxonomy" id="2213202"/>
    <lineage>
        <taxon>Bacteria</taxon>
        <taxon>Bacillati</taxon>
        <taxon>Bacillota</taxon>
        <taxon>Bacilli</taxon>
        <taxon>Bacillales</taxon>
        <taxon>Caryophanaceae</taxon>
        <taxon>Planococcus</taxon>
    </lineage>
</organism>
<keyword evidence="2" id="KW-1185">Reference proteome</keyword>
<reference evidence="1 2" key="1">
    <citation type="submission" date="2017-02" db="EMBL/GenBank/DDBJ databases">
        <title>The complete genomic sequence of a novel cold adapted crude oil-degrading bacterium Planococcus qaidamina Y42.</title>
        <authorList>
            <person name="Yang R."/>
        </authorList>
    </citation>
    <scope>NUCLEOTIDE SEQUENCE [LARGE SCALE GENOMIC DNA]</scope>
    <source>
        <strain evidence="1 2">Y42</strain>
    </source>
</reference>
<proteinExistence type="predicted"/>
<dbReference type="EMBL" id="CP019640">
    <property type="protein sequence ID" value="AQQ53474.1"/>
    <property type="molecule type" value="Genomic_DNA"/>
</dbReference>